<evidence type="ECO:0000313" key="3">
    <source>
        <dbReference type="Proteomes" id="UP000188145"/>
    </source>
</evidence>
<gene>
    <name evidence="2" type="ORF">BW730_14235</name>
</gene>
<reference evidence="3" key="1">
    <citation type="submission" date="2017-02" db="EMBL/GenBank/DDBJ databases">
        <title>Tessaracoccus aquaemaris sp. nov., isolated from the intestine of a Korean rockfish, Sebastes schlegelii, in a marine aquaculture pond.</title>
        <authorList>
            <person name="Tak E.J."/>
            <person name="Bae J.-W."/>
        </authorList>
    </citation>
    <scope>NUCLEOTIDE SEQUENCE [LARGE SCALE GENOMIC DNA]</scope>
    <source>
        <strain evidence="3">NSG39</strain>
    </source>
</reference>
<sequence>MARFVTDYRLILSIVNEYRVLERVVRGETGLKELDRSRLFAMAAYKTLRPSDYDGILAGSSPLNRFQQSFDDLKVTALEVLSEAESRVRSVSSLPGQGARARLGAALSVMVDRLNGQATERSGQRAFDPSAPDDVAFWKGAVEAGVRIGAPRLTVDLRPDDLAIMAGEAGGAIAWDEARNEAKTRDLENLNEWKTWVSRATWQDMMRPPRSLYLAATDETIEGFTLSDLSEMGIDKFTAALIARGYIDSLFTIYAVRTDPGELTAKALNYLILVVEDPKGQPLFEYEFDNDDAVRRMLKAAGPEFLADERCLNVQVYDHLVALPASDSDSPFMLTSCAPSELARRFRRLYRSKGAHIPRFAKLAAPNLTSAFVEVADEAMDPEKVTAVLEATLVGASPDRVYDSNEAVTNALSKQALPI</sequence>
<evidence type="ECO:0000313" key="2">
    <source>
        <dbReference type="EMBL" id="AQP48494.1"/>
    </source>
</evidence>
<dbReference type="Pfam" id="PF20693">
    <property type="entry name" value="YobI-ATPase"/>
    <property type="match status" value="1"/>
</dbReference>
<dbReference type="STRING" id="1332264.BW730_14235"/>
<organism evidence="2 3">
    <name type="scientific">Tessaracoccus aquimaris</name>
    <dbReference type="NCBI Taxonomy" id="1332264"/>
    <lineage>
        <taxon>Bacteria</taxon>
        <taxon>Bacillati</taxon>
        <taxon>Actinomycetota</taxon>
        <taxon>Actinomycetes</taxon>
        <taxon>Propionibacteriales</taxon>
        <taxon>Propionibacteriaceae</taxon>
        <taxon>Tessaracoccus</taxon>
    </lineage>
</organism>
<dbReference type="Proteomes" id="UP000188145">
    <property type="component" value="Chromosome"/>
</dbReference>
<accession>A0A1Q2CQW3</accession>
<protein>
    <recommendedName>
        <fullName evidence="1">YobI-like P-loop NTPase domain-containing protein</fullName>
    </recommendedName>
</protein>
<dbReference type="EMBL" id="CP019606">
    <property type="protein sequence ID" value="AQP48494.1"/>
    <property type="molecule type" value="Genomic_DNA"/>
</dbReference>
<dbReference type="KEGG" id="tes:BW730_14235"/>
<dbReference type="AlphaFoldDB" id="A0A1Q2CQW3"/>
<evidence type="ECO:0000259" key="1">
    <source>
        <dbReference type="Pfam" id="PF20693"/>
    </source>
</evidence>
<feature type="domain" description="YobI-like P-loop NTPase" evidence="1">
    <location>
        <begin position="1"/>
        <end position="62"/>
    </location>
</feature>
<proteinExistence type="predicted"/>
<keyword evidence="3" id="KW-1185">Reference proteome</keyword>
<dbReference type="InterPro" id="IPR048428">
    <property type="entry name" value="YobI-NTPase"/>
</dbReference>
<name>A0A1Q2CQW3_9ACTN</name>